<reference evidence="1" key="1">
    <citation type="journal article" date="2015" name="Nature">
        <title>Complex archaea that bridge the gap between prokaryotes and eukaryotes.</title>
        <authorList>
            <person name="Spang A."/>
            <person name="Saw J.H."/>
            <person name="Jorgensen S.L."/>
            <person name="Zaremba-Niedzwiedzka K."/>
            <person name="Martijn J."/>
            <person name="Lind A.E."/>
            <person name="van Eijk R."/>
            <person name="Schleper C."/>
            <person name="Guy L."/>
            <person name="Ettema T.J."/>
        </authorList>
    </citation>
    <scope>NUCLEOTIDE SEQUENCE</scope>
</reference>
<dbReference type="EMBL" id="LAZR01068714">
    <property type="protein sequence ID" value="KKK49123.1"/>
    <property type="molecule type" value="Genomic_DNA"/>
</dbReference>
<gene>
    <name evidence="1" type="ORF">LCGC14_3138260</name>
</gene>
<name>A0A0F8VXN5_9ZZZZ</name>
<dbReference type="AlphaFoldDB" id="A0A0F8VXN5"/>
<comment type="caution">
    <text evidence="1">The sequence shown here is derived from an EMBL/GenBank/DDBJ whole genome shotgun (WGS) entry which is preliminary data.</text>
</comment>
<evidence type="ECO:0000313" key="1">
    <source>
        <dbReference type="EMBL" id="KKK49123.1"/>
    </source>
</evidence>
<protein>
    <submittedName>
        <fullName evidence="1">Uncharacterized protein</fullName>
    </submittedName>
</protein>
<proteinExistence type="predicted"/>
<accession>A0A0F8VXN5</accession>
<organism evidence="1">
    <name type="scientific">marine sediment metagenome</name>
    <dbReference type="NCBI Taxonomy" id="412755"/>
    <lineage>
        <taxon>unclassified sequences</taxon>
        <taxon>metagenomes</taxon>
        <taxon>ecological metagenomes</taxon>
    </lineage>
</organism>
<sequence length="177" mass="20907">MERVNDGELELKNIHYRQGFGYVFDKGYCPHNHNYCHRDCMAWWRVNKEKRMGCEIALAEAVYKKLTDQERKDLKVKDEFGNWPDQSIQSRIAEVEEMAERTKESVRLDEIAKSNAIGMGLIEPDQTYTLNCDKCNDPYDSPRAFPRPQLCDKCKPDRSSRLLDEDELAKKRWRARQ</sequence>